<evidence type="ECO:0000313" key="2">
    <source>
        <dbReference type="EMBL" id="KNC74261.1"/>
    </source>
</evidence>
<evidence type="ECO:0000256" key="1">
    <source>
        <dbReference type="SAM" id="MobiDB-lite"/>
    </source>
</evidence>
<proteinExistence type="predicted"/>
<dbReference type="GeneID" id="25913692"/>
<organism evidence="2 3">
    <name type="scientific">Sphaeroforma arctica JP610</name>
    <dbReference type="NCBI Taxonomy" id="667725"/>
    <lineage>
        <taxon>Eukaryota</taxon>
        <taxon>Ichthyosporea</taxon>
        <taxon>Ichthyophonida</taxon>
        <taxon>Sphaeroforma</taxon>
    </lineage>
</organism>
<dbReference type="AlphaFoldDB" id="A0A0L0FCR8"/>
<gene>
    <name evidence="2" type="ORF">SARC_13188</name>
</gene>
<evidence type="ECO:0000313" key="3">
    <source>
        <dbReference type="Proteomes" id="UP000054560"/>
    </source>
</evidence>
<dbReference type="EMBL" id="KQ244587">
    <property type="protein sequence ID" value="KNC74261.1"/>
    <property type="molecule type" value="Genomic_DNA"/>
</dbReference>
<feature type="region of interest" description="Disordered" evidence="1">
    <location>
        <begin position="28"/>
        <end position="61"/>
    </location>
</feature>
<feature type="non-terminal residue" evidence="2">
    <location>
        <position position="1"/>
    </location>
</feature>
<dbReference type="Proteomes" id="UP000054560">
    <property type="component" value="Unassembled WGS sequence"/>
</dbReference>
<sequence>WVWVTPDNGDYHGCADIHILAQDLPVEETREEGIDDNDDPELSEDKRGKKEDYEMIINNPE</sequence>
<reference evidence="2 3" key="1">
    <citation type="submission" date="2011-02" db="EMBL/GenBank/DDBJ databases">
        <title>The Genome Sequence of Sphaeroforma arctica JP610.</title>
        <authorList>
            <consortium name="The Broad Institute Genome Sequencing Platform"/>
            <person name="Russ C."/>
            <person name="Cuomo C."/>
            <person name="Young S.K."/>
            <person name="Zeng Q."/>
            <person name="Gargeya S."/>
            <person name="Alvarado L."/>
            <person name="Berlin A."/>
            <person name="Chapman S.B."/>
            <person name="Chen Z."/>
            <person name="Freedman E."/>
            <person name="Gellesch M."/>
            <person name="Goldberg J."/>
            <person name="Griggs A."/>
            <person name="Gujja S."/>
            <person name="Heilman E."/>
            <person name="Heiman D."/>
            <person name="Howarth C."/>
            <person name="Mehta T."/>
            <person name="Neiman D."/>
            <person name="Pearson M."/>
            <person name="Roberts A."/>
            <person name="Saif S."/>
            <person name="Shea T."/>
            <person name="Shenoy N."/>
            <person name="Sisk P."/>
            <person name="Stolte C."/>
            <person name="Sykes S."/>
            <person name="White J."/>
            <person name="Yandava C."/>
            <person name="Burger G."/>
            <person name="Gray M.W."/>
            <person name="Holland P.W.H."/>
            <person name="King N."/>
            <person name="Lang F.B.F."/>
            <person name="Roger A.J."/>
            <person name="Ruiz-Trillo I."/>
            <person name="Haas B."/>
            <person name="Nusbaum C."/>
            <person name="Birren B."/>
        </authorList>
    </citation>
    <scope>NUCLEOTIDE SEQUENCE [LARGE SCALE GENOMIC DNA]</scope>
    <source>
        <strain evidence="2 3">JP610</strain>
    </source>
</reference>
<protein>
    <submittedName>
        <fullName evidence="2">Uncharacterized protein</fullName>
    </submittedName>
</protein>
<name>A0A0L0FCR8_9EUKA</name>
<feature type="compositionally biased region" description="Basic and acidic residues" evidence="1">
    <location>
        <begin position="43"/>
        <end position="53"/>
    </location>
</feature>
<feature type="compositionally biased region" description="Acidic residues" evidence="1">
    <location>
        <begin position="33"/>
        <end position="42"/>
    </location>
</feature>
<keyword evidence="3" id="KW-1185">Reference proteome</keyword>
<accession>A0A0L0FCR8</accession>
<dbReference type="RefSeq" id="XP_014148163.1">
    <property type="nucleotide sequence ID" value="XM_014292688.1"/>
</dbReference>